<dbReference type="Proteomes" id="UP001642482">
    <property type="component" value="Unassembled WGS sequence"/>
</dbReference>
<evidence type="ECO:0000313" key="2">
    <source>
        <dbReference type="EMBL" id="CAK7211762.1"/>
    </source>
</evidence>
<evidence type="ECO:0000313" key="3">
    <source>
        <dbReference type="Proteomes" id="UP001642482"/>
    </source>
</evidence>
<feature type="compositionally biased region" description="Low complexity" evidence="1">
    <location>
        <begin position="169"/>
        <end position="178"/>
    </location>
</feature>
<keyword evidence="3" id="KW-1185">Reference proteome</keyword>
<dbReference type="EMBL" id="CAWUHD010000007">
    <property type="protein sequence ID" value="CAK7211762.1"/>
    <property type="molecule type" value="Genomic_DNA"/>
</dbReference>
<feature type="region of interest" description="Disordered" evidence="1">
    <location>
        <begin position="94"/>
        <end position="204"/>
    </location>
</feature>
<evidence type="ECO:0000256" key="1">
    <source>
        <dbReference type="SAM" id="MobiDB-lite"/>
    </source>
</evidence>
<name>A0ABP0AWX2_9PEZI</name>
<proteinExistence type="predicted"/>
<organism evidence="2 3">
    <name type="scientific">Sporothrix eucalyptigena</name>
    <dbReference type="NCBI Taxonomy" id="1812306"/>
    <lineage>
        <taxon>Eukaryota</taxon>
        <taxon>Fungi</taxon>
        <taxon>Dikarya</taxon>
        <taxon>Ascomycota</taxon>
        <taxon>Pezizomycotina</taxon>
        <taxon>Sordariomycetes</taxon>
        <taxon>Sordariomycetidae</taxon>
        <taxon>Ophiostomatales</taxon>
        <taxon>Ophiostomataceae</taxon>
        <taxon>Sporothrix</taxon>
    </lineage>
</organism>
<feature type="region of interest" description="Disordered" evidence="1">
    <location>
        <begin position="300"/>
        <end position="331"/>
    </location>
</feature>
<feature type="compositionally biased region" description="Polar residues" evidence="1">
    <location>
        <begin position="109"/>
        <end position="122"/>
    </location>
</feature>
<reference evidence="2 3" key="1">
    <citation type="submission" date="2024-01" db="EMBL/GenBank/DDBJ databases">
        <authorList>
            <person name="Allen C."/>
            <person name="Tagirdzhanova G."/>
        </authorList>
    </citation>
    <scope>NUCLEOTIDE SEQUENCE [LARGE SCALE GENOMIC DNA]</scope>
</reference>
<accession>A0ABP0AWX2</accession>
<protein>
    <submittedName>
        <fullName evidence="2">Uncharacterized protein</fullName>
    </submittedName>
</protein>
<gene>
    <name evidence="2" type="ORF">SEUCBS140593_001283</name>
</gene>
<feature type="compositionally biased region" description="Polar residues" evidence="1">
    <location>
        <begin position="190"/>
        <end position="204"/>
    </location>
</feature>
<comment type="caution">
    <text evidence="2">The sequence shown here is derived from an EMBL/GenBank/DDBJ whole genome shotgun (WGS) entry which is preliminary data.</text>
</comment>
<feature type="compositionally biased region" description="Polar residues" evidence="1">
    <location>
        <begin position="158"/>
        <end position="168"/>
    </location>
</feature>
<feature type="compositionally biased region" description="Low complexity" evidence="1">
    <location>
        <begin position="123"/>
        <end position="156"/>
    </location>
</feature>
<feature type="compositionally biased region" description="Polar residues" evidence="1">
    <location>
        <begin position="322"/>
        <end position="331"/>
    </location>
</feature>
<sequence>MAAIYILFPKEHPELLPDAIQHYRWSVQRFEIMKEHYSLARSALGVLHAIYLRLRKTLGISFLENDHGLTGILGPGAAPVDDLTLSNIDPSLKGDGPILGGGSKHDSEQQGNGEALNTLNGDGSNYNGTNGSASTSNNSLTPGAASSASAMSSAGSDVFSNGKGTPSTQQQQQQRNQNPIASTDLLDPQLGQQGFDSLPTQQDMDSIFPDNFDWSALPPICPTGDLAYNVLLGVSDGSATTSAWSGAGGGSLMGNIGGTSMDLLNTVGSGVSGLSADLDTADGAALAAVEAARAAAVAESQANGDAASQQQPPSGVDGNGPGANSSIDGTTIPWQFEGDFGNNSLWSLLNSYTSF</sequence>